<dbReference type="PANTHER" id="PTHR21064">
    <property type="entry name" value="AMINOGLYCOSIDE PHOSPHOTRANSFERASE DOMAIN-CONTAINING PROTEIN-RELATED"/>
    <property type="match status" value="1"/>
</dbReference>
<dbReference type="GO" id="GO:0009088">
    <property type="term" value="P:threonine biosynthetic process"/>
    <property type="evidence" value="ECO:0007669"/>
    <property type="project" value="TreeGrafter"/>
</dbReference>
<name>A0AAX3MVK9_9BACL</name>
<dbReference type="RefSeq" id="WP_052511744.1">
    <property type="nucleotide sequence ID" value="NZ_CP118101.1"/>
</dbReference>
<reference evidence="3" key="1">
    <citation type="submission" date="2023-02" db="EMBL/GenBank/DDBJ databases">
        <title>Pathogen: clinical or host-associated sample.</title>
        <authorList>
            <person name="Hergert J."/>
            <person name="Casey R."/>
            <person name="Wagner J."/>
            <person name="Young E.L."/>
            <person name="Oakeson K.F."/>
        </authorList>
    </citation>
    <scope>NUCLEOTIDE SEQUENCE</scope>
    <source>
        <strain evidence="3">2022CK-00830</strain>
    </source>
</reference>
<dbReference type="PANTHER" id="PTHR21064:SF6">
    <property type="entry name" value="AMINOGLYCOSIDE PHOSPHOTRANSFERASE DOMAIN-CONTAINING PROTEIN"/>
    <property type="match status" value="1"/>
</dbReference>
<sequence length="332" mass="38695">MTTVTYNHSVVSSNSLLDLVSELYPIGEVKECRFLVNGLNDTYLVKTSTEQYVLRIYKAHWRTKADILFEVELLNDLKAKGISVSSPVPTKNNEYLYDLQAPEGLRYMVLFTYADGEYSEAEDKSEWFGEEVARMHLAMDDFKSEHTRFEIDLNHLLDEPLQNIRPFLSHRPEDFDFLQTLSVELRSRIEELSHDLEWGVCHGDLHGGNVHFHEDTLTQFDFDCCGYGYRSYDVSVYLWNKVMHKEKDAFENKNWTLFINSYQKIKPLSSTELSAIPLFVAIRDIWLMGLHTGNAPIWGAWQNDHYFDEHLKFLRNWCEVQGIVAQKQVSNG</sequence>
<organism evidence="3 4">
    <name type="scientific">Paenibacillus urinalis</name>
    <dbReference type="NCBI Taxonomy" id="521520"/>
    <lineage>
        <taxon>Bacteria</taxon>
        <taxon>Bacillati</taxon>
        <taxon>Bacillota</taxon>
        <taxon>Bacilli</taxon>
        <taxon>Bacillales</taxon>
        <taxon>Paenibacillaceae</taxon>
        <taxon>Paenibacillus</taxon>
    </lineage>
</organism>
<protein>
    <submittedName>
        <fullName evidence="3">Phosphotransferase</fullName>
    </submittedName>
</protein>
<proteinExistence type="inferred from homology"/>
<gene>
    <name evidence="3" type="ORF">PUW23_15040</name>
</gene>
<dbReference type="InterPro" id="IPR011009">
    <property type="entry name" value="Kinase-like_dom_sf"/>
</dbReference>
<dbReference type="Pfam" id="PF01636">
    <property type="entry name" value="APH"/>
    <property type="match status" value="1"/>
</dbReference>
<evidence type="ECO:0000313" key="4">
    <source>
        <dbReference type="Proteomes" id="UP001220962"/>
    </source>
</evidence>
<dbReference type="Proteomes" id="UP001220962">
    <property type="component" value="Chromosome"/>
</dbReference>
<evidence type="ECO:0000259" key="2">
    <source>
        <dbReference type="Pfam" id="PF01636"/>
    </source>
</evidence>
<dbReference type="Gene3D" id="3.90.1200.10">
    <property type="match status" value="1"/>
</dbReference>
<dbReference type="GO" id="GO:0004413">
    <property type="term" value="F:homoserine kinase activity"/>
    <property type="evidence" value="ECO:0007669"/>
    <property type="project" value="TreeGrafter"/>
</dbReference>
<dbReference type="AlphaFoldDB" id="A0AAX3MVK9"/>
<dbReference type="InterPro" id="IPR050249">
    <property type="entry name" value="Pseudomonas-type_ThrB"/>
</dbReference>
<comment type="similarity">
    <text evidence="1">Belongs to the pseudomonas-type ThrB family.</text>
</comment>
<feature type="domain" description="Aminoglycoside phosphotransferase" evidence="2">
    <location>
        <begin position="39"/>
        <end position="252"/>
    </location>
</feature>
<dbReference type="SUPFAM" id="SSF56112">
    <property type="entry name" value="Protein kinase-like (PK-like)"/>
    <property type="match status" value="1"/>
</dbReference>
<dbReference type="Gene3D" id="3.30.200.20">
    <property type="entry name" value="Phosphorylase Kinase, domain 1"/>
    <property type="match status" value="1"/>
</dbReference>
<dbReference type="InterPro" id="IPR002575">
    <property type="entry name" value="Aminoglycoside_PTrfase"/>
</dbReference>
<evidence type="ECO:0000313" key="3">
    <source>
        <dbReference type="EMBL" id="WDH80854.1"/>
    </source>
</evidence>
<dbReference type="EMBL" id="CP118101">
    <property type="protein sequence ID" value="WDH80854.1"/>
    <property type="molecule type" value="Genomic_DNA"/>
</dbReference>
<evidence type="ECO:0000256" key="1">
    <source>
        <dbReference type="ARBA" id="ARBA00038240"/>
    </source>
</evidence>
<accession>A0AAX3MVK9</accession>